<gene>
    <name evidence="3" type="ORF">KGA66_03085</name>
</gene>
<protein>
    <recommendedName>
        <fullName evidence="2">DUF6879 domain-containing protein</fullName>
    </recommendedName>
</protein>
<dbReference type="Pfam" id="PF21806">
    <property type="entry name" value="DUF6879"/>
    <property type="match status" value="1"/>
</dbReference>
<accession>A0A8J8B9N2</accession>
<evidence type="ECO:0000313" key="3">
    <source>
        <dbReference type="EMBL" id="MBS2962017.1"/>
    </source>
</evidence>
<evidence type="ECO:0000313" key="4">
    <source>
        <dbReference type="Proteomes" id="UP000677913"/>
    </source>
</evidence>
<evidence type="ECO:0000256" key="1">
    <source>
        <dbReference type="SAM" id="MobiDB-lite"/>
    </source>
</evidence>
<name>A0A8J8B9N2_9ACTN</name>
<organism evidence="3 4">
    <name type="scientific">Actinocrinis puniceicyclus</name>
    <dbReference type="NCBI Taxonomy" id="977794"/>
    <lineage>
        <taxon>Bacteria</taxon>
        <taxon>Bacillati</taxon>
        <taxon>Actinomycetota</taxon>
        <taxon>Actinomycetes</taxon>
        <taxon>Catenulisporales</taxon>
        <taxon>Actinospicaceae</taxon>
        <taxon>Actinocrinis</taxon>
    </lineage>
</organism>
<proteinExistence type="predicted"/>
<dbReference type="RefSeq" id="WP_211464250.1">
    <property type="nucleotide sequence ID" value="NZ_JAGSXH010000006.1"/>
</dbReference>
<sequence>MSPSQGEGRLADPRGSSGLALPGNDCWIFDGVTVLFNHSTGDGAWAGNELTTDPQVAQLCAGAFEAVWELGIPHGEYKIK</sequence>
<evidence type="ECO:0000259" key="2">
    <source>
        <dbReference type="Pfam" id="PF21806"/>
    </source>
</evidence>
<dbReference type="AlphaFoldDB" id="A0A8J8B9N2"/>
<feature type="domain" description="DUF6879" evidence="2">
    <location>
        <begin position="10"/>
        <end position="78"/>
    </location>
</feature>
<dbReference type="EMBL" id="JAGSXH010000006">
    <property type="protein sequence ID" value="MBS2962017.1"/>
    <property type="molecule type" value="Genomic_DNA"/>
</dbReference>
<dbReference type="InterPro" id="IPR049244">
    <property type="entry name" value="DUF6879"/>
</dbReference>
<reference evidence="3" key="1">
    <citation type="submission" date="2021-04" db="EMBL/GenBank/DDBJ databases">
        <title>Genome based classification of Actinospica acidithermotolerans sp. nov., an actinobacterium isolated from an Indonesian hot spring.</title>
        <authorList>
            <person name="Kusuma A.B."/>
            <person name="Putra K.E."/>
            <person name="Nafisah S."/>
            <person name="Loh J."/>
            <person name="Nouioui I."/>
            <person name="Goodfellow M."/>
        </authorList>
    </citation>
    <scope>NUCLEOTIDE SEQUENCE</scope>
    <source>
        <strain evidence="3">DSM 45618</strain>
    </source>
</reference>
<dbReference type="Proteomes" id="UP000677913">
    <property type="component" value="Unassembled WGS sequence"/>
</dbReference>
<feature type="region of interest" description="Disordered" evidence="1">
    <location>
        <begin position="1"/>
        <end position="20"/>
    </location>
</feature>
<keyword evidence="4" id="KW-1185">Reference proteome</keyword>
<comment type="caution">
    <text evidence="3">The sequence shown here is derived from an EMBL/GenBank/DDBJ whole genome shotgun (WGS) entry which is preliminary data.</text>
</comment>